<dbReference type="EMBL" id="LR796504">
    <property type="protein sequence ID" value="CAB4148581.1"/>
    <property type="molecule type" value="Genomic_DNA"/>
</dbReference>
<dbReference type="EMBL" id="LR797498">
    <property type="protein sequence ID" value="CAB4220331.1"/>
    <property type="molecule type" value="Genomic_DNA"/>
</dbReference>
<accession>A0A6J5R199</accession>
<protein>
    <submittedName>
        <fullName evidence="3">Uncharacterized protein</fullName>
    </submittedName>
</protein>
<evidence type="ECO:0000313" key="1">
    <source>
        <dbReference type="EMBL" id="CAB4148581.1"/>
    </source>
</evidence>
<evidence type="ECO:0000313" key="2">
    <source>
        <dbReference type="EMBL" id="CAB4178929.1"/>
    </source>
</evidence>
<gene>
    <name evidence="2" type="ORF">UFOVP1027_20</name>
    <name evidence="3" type="ORF">UFOVP1182_38</name>
    <name evidence="4" type="ORF">UFOVP1632_2</name>
    <name evidence="1" type="ORF">UFOVP530_20</name>
</gene>
<dbReference type="EMBL" id="LR797121">
    <property type="protein sequence ID" value="CAB4188497.1"/>
    <property type="molecule type" value="Genomic_DNA"/>
</dbReference>
<evidence type="ECO:0000313" key="3">
    <source>
        <dbReference type="EMBL" id="CAB4188497.1"/>
    </source>
</evidence>
<proteinExistence type="predicted"/>
<sequence>MFYTILDENNFELFGVNLEQAPNENHTTVLRTEFFVKPKFDVVWIEGATQEEINQYNQENEL</sequence>
<reference evidence="3" key="1">
    <citation type="submission" date="2020-05" db="EMBL/GenBank/DDBJ databases">
        <authorList>
            <person name="Chiriac C."/>
            <person name="Salcher M."/>
            <person name="Ghai R."/>
            <person name="Kavagutti S V."/>
        </authorList>
    </citation>
    <scope>NUCLEOTIDE SEQUENCE</scope>
</reference>
<dbReference type="EMBL" id="LR796974">
    <property type="protein sequence ID" value="CAB4178929.1"/>
    <property type="molecule type" value="Genomic_DNA"/>
</dbReference>
<evidence type="ECO:0000313" key="4">
    <source>
        <dbReference type="EMBL" id="CAB4220331.1"/>
    </source>
</evidence>
<organism evidence="3">
    <name type="scientific">uncultured Caudovirales phage</name>
    <dbReference type="NCBI Taxonomy" id="2100421"/>
    <lineage>
        <taxon>Viruses</taxon>
        <taxon>Duplodnaviria</taxon>
        <taxon>Heunggongvirae</taxon>
        <taxon>Uroviricota</taxon>
        <taxon>Caudoviricetes</taxon>
        <taxon>Peduoviridae</taxon>
        <taxon>Maltschvirus</taxon>
        <taxon>Maltschvirus maltsch</taxon>
    </lineage>
</organism>
<name>A0A6J5R199_9CAUD</name>